<name>A0A412W8X6_9BACT</name>
<dbReference type="PANTHER" id="PTHR43133">
    <property type="entry name" value="RNA POLYMERASE ECF-TYPE SIGMA FACTO"/>
    <property type="match status" value="1"/>
</dbReference>
<reference evidence="9 10" key="1">
    <citation type="submission" date="2018-08" db="EMBL/GenBank/DDBJ databases">
        <title>A genome reference for cultivated species of the human gut microbiota.</title>
        <authorList>
            <person name="Zou Y."/>
            <person name="Xue W."/>
            <person name="Luo G."/>
        </authorList>
    </citation>
    <scope>NUCLEOTIDE SEQUENCE [LARGE SCALE GENOMIC DNA]</scope>
    <source>
        <strain evidence="7 9">AF14-6AC</strain>
        <strain evidence="8 10">OF03-11</strain>
    </source>
</reference>
<comment type="caution">
    <text evidence="7">The sequence shown here is derived from an EMBL/GenBank/DDBJ whole genome shotgun (WGS) entry which is preliminary data.</text>
</comment>
<dbReference type="InterPro" id="IPR036388">
    <property type="entry name" value="WH-like_DNA-bd_sf"/>
</dbReference>
<evidence type="ECO:0000313" key="7">
    <source>
        <dbReference type="EMBL" id="RGV22036.1"/>
    </source>
</evidence>
<proteinExistence type="inferred from homology"/>
<dbReference type="Gene3D" id="1.10.1740.10">
    <property type="match status" value="1"/>
</dbReference>
<dbReference type="PANTHER" id="PTHR43133:SF46">
    <property type="entry name" value="RNA POLYMERASE SIGMA-70 FACTOR ECF SUBFAMILY"/>
    <property type="match status" value="1"/>
</dbReference>
<dbReference type="NCBIfam" id="TIGR02985">
    <property type="entry name" value="Sig70_bacteroi1"/>
    <property type="match status" value="1"/>
</dbReference>
<dbReference type="InterPro" id="IPR014327">
    <property type="entry name" value="RNA_pol_sigma70_bacteroid"/>
</dbReference>
<dbReference type="EMBL" id="QSCO01000009">
    <property type="protein sequence ID" value="RGY07114.1"/>
    <property type="molecule type" value="Genomic_DNA"/>
</dbReference>
<dbReference type="GeneID" id="61276837"/>
<sequence length="189" mass="22295">MEDKELFVLKSLYKRDYNAFHYLYESYFSKMVLFAESYVYDEEEAKDLVQDLFFYIWDHADSLLIKTSLKAYLFTSLRNRCLNALRDRKIVDSCNDKLLEAQLFAGIKDIEINETVEMRLQNALNTLPDKCREIILLKIVEGKKNKEIANQLGLAETTVKTQVQRAYRILREQLIPILLFISWLQNGGY</sequence>
<dbReference type="SMART" id="SM00421">
    <property type="entry name" value="HTH_LUXR"/>
    <property type="match status" value="1"/>
</dbReference>
<dbReference type="EMBL" id="JAKNDN010000053">
    <property type="protein sequence ID" value="MCG4961994.1"/>
    <property type="molecule type" value="Genomic_DNA"/>
</dbReference>
<dbReference type="Proteomes" id="UP000284434">
    <property type="component" value="Unassembled WGS sequence"/>
</dbReference>
<dbReference type="GO" id="GO:0006352">
    <property type="term" value="P:DNA-templated transcription initiation"/>
    <property type="evidence" value="ECO:0007669"/>
    <property type="project" value="InterPro"/>
</dbReference>
<dbReference type="InterPro" id="IPR013325">
    <property type="entry name" value="RNA_pol_sigma_r2"/>
</dbReference>
<dbReference type="NCBIfam" id="TIGR02937">
    <property type="entry name" value="sigma70-ECF"/>
    <property type="match status" value="1"/>
</dbReference>
<dbReference type="Proteomes" id="UP000283426">
    <property type="component" value="Unassembled WGS sequence"/>
</dbReference>
<keyword evidence="3" id="KW-0731">Sigma factor</keyword>
<dbReference type="EMBL" id="QRYW01000033">
    <property type="protein sequence ID" value="RGV22036.1"/>
    <property type="molecule type" value="Genomic_DNA"/>
</dbReference>
<dbReference type="SUPFAM" id="SSF88659">
    <property type="entry name" value="Sigma3 and sigma4 domains of RNA polymerase sigma factors"/>
    <property type="match status" value="1"/>
</dbReference>
<comment type="similarity">
    <text evidence="1">Belongs to the sigma-70 factor family. ECF subfamily.</text>
</comment>
<dbReference type="SUPFAM" id="SSF88946">
    <property type="entry name" value="Sigma2 domain of RNA polymerase sigma factors"/>
    <property type="match status" value="1"/>
</dbReference>
<protein>
    <submittedName>
        <fullName evidence="7">RNA polymerase sigma-70 factor</fullName>
    </submittedName>
</protein>
<dbReference type="InterPro" id="IPR039425">
    <property type="entry name" value="RNA_pol_sigma-70-like"/>
</dbReference>
<evidence type="ECO:0000313" key="6">
    <source>
        <dbReference type="EMBL" id="MCG4961994.1"/>
    </source>
</evidence>
<gene>
    <name evidence="7" type="ORF">DWW24_14530</name>
    <name evidence="8" type="ORF">DXA53_07680</name>
    <name evidence="6" type="ORF">L0P03_19445</name>
</gene>
<accession>A0A412W8X6</accession>
<evidence type="ECO:0000313" key="8">
    <source>
        <dbReference type="EMBL" id="RGY07114.1"/>
    </source>
</evidence>
<dbReference type="InterPro" id="IPR013249">
    <property type="entry name" value="RNA_pol_sigma70_r4_t2"/>
</dbReference>
<evidence type="ECO:0000259" key="5">
    <source>
        <dbReference type="SMART" id="SM00421"/>
    </source>
</evidence>
<dbReference type="CDD" id="cd06171">
    <property type="entry name" value="Sigma70_r4"/>
    <property type="match status" value="1"/>
</dbReference>
<evidence type="ECO:0000256" key="1">
    <source>
        <dbReference type="ARBA" id="ARBA00010641"/>
    </source>
</evidence>
<dbReference type="InterPro" id="IPR013324">
    <property type="entry name" value="RNA_pol_sigma_r3/r4-like"/>
</dbReference>
<keyword evidence="2" id="KW-0805">Transcription regulation</keyword>
<dbReference type="Proteomes" id="UP001199750">
    <property type="component" value="Unassembled WGS sequence"/>
</dbReference>
<dbReference type="InterPro" id="IPR014284">
    <property type="entry name" value="RNA_pol_sigma-70_dom"/>
</dbReference>
<dbReference type="InterPro" id="IPR007627">
    <property type="entry name" value="RNA_pol_sigma70_r2"/>
</dbReference>
<reference evidence="6" key="2">
    <citation type="submission" date="2022-01" db="EMBL/GenBank/DDBJ databases">
        <title>Collection of gut derived symbiotic bacterial strains cultured from healthy donors.</title>
        <authorList>
            <person name="Lin H."/>
            <person name="Kohout C."/>
            <person name="Waligurski E."/>
            <person name="Pamer E.G."/>
        </authorList>
    </citation>
    <scope>NUCLEOTIDE SEQUENCE</scope>
    <source>
        <strain evidence="6">DFI.1.149</strain>
    </source>
</reference>
<keyword evidence="4" id="KW-0804">Transcription</keyword>
<dbReference type="GO" id="GO:0016987">
    <property type="term" value="F:sigma factor activity"/>
    <property type="evidence" value="ECO:0007669"/>
    <property type="project" value="UniProtKB-KW"/>
</dbReference>
<evidence type="ECO:0000256" key="3">
    <source>
        <dbReference type="ARBA" id="ARBA00023082"/>
    </source>
</evidence>
<dbReference type="InterPro" id="IPR000792">
    <property type="entry name" value="Tscrpt_reg_LuxR_C"/>
</dbReference>
<dbReference type="GO" id="GO:0003677">
    <property type="term" value="F:DNA binding"/>
    <property type="evidence" value="ECO:0007669"/>
    <property type="project" value="InterPro"/>
</dbReference>
<feature type="domain" description="HTH luxR-type" evidence="5">
    <location>
        <begin position="124"/>
        <end position="178"/>
    </location>
</feature>
<dbReference type="OMA" id="HYLYESY"/>
<dbReference type="RefSeq" id="WP_013613737.1">
    <property type="nucleotide sequence ID" value="NZ_JABWDG010000037.1"/>
</dbReference>
<organism evidence="7 9">
    <name type="scientific">Odoribacter splanchnicus</name>
    <dbReference type="NCBI Taxonomy" id="28118"/>
    <lineage>
        <taxon>Bacteria</taxon>
        <taxon>Pseudomonadati</taxon>
        <taxon>Bacteroidota</taxon>
        <taxon>Bacteroidia</taxon>
        <taxon>Bacteroidales</taxon>
        <taxon>Odoribacteraceae</taxon>
        <taxon>Odoribacter</taxon>
    </lineage>
</organism>
<evidence type="ECO:0000313" key="9">
    <source>
        <dbReference type="Proteomes" id="UP000283426"/>
    </source>
</evidence>
<dbReference type="Pfam" id="PF04542">
    <property type="entry name" value="Sigma70_r2"/>
    <property type="match status" value="1"/>
</dbReference>
<dbReference type="AlphaFoldDB" id="A0A412W8X6"/>
<evidence type="ECO:0000256" key="2">
    <source>
        <dbReference type="ARBA" id="ARBA00023015"/>
    </source>
</evidence>
<dbReference type="Gene3D" id="1.10.10.10">
    <property type="entry name" value="Winged helix-like DNA-binding domain superfamily/Winged helix DNA-binding domain"/>
    <property type="match status" value="1"/>
</dbReference>
<evidence type="ECO:0000313" key="10">
    <source>
        <dbReference type="Proteomes" id="UP000284434"/>
    </source>
</evidence>
<dbReference type="Pfam" id="PF08281">
    <property type="entry name" value="Sigma70_r4_2"/>
    <property type="match status" value="1"/>
</dbReference>
<evidence type="ECO:0000256" key="4">
    <source>
        <dbReference type="ARBA" id="ARBA00023163"/>
    </source>
</evidence>